<dbReference type="PANTHER" id="PTHR43096:SF52">
    <property type="entry name" value="DNAJ HOMOLOG 1, MITOCHONDRIAL-RELATED"/>
    <property type="match status" value="1"/>
</dbReference>
<name>A0A9X1W8A6_9VIBR</name>
<dbReference type="GO" id="GO:0008270">
    <property type="term" value="F:zinc ion binding"/>
    <property type="evidence" value="ECO:0007669"/>
    <property type="project" value="UniProtKB-KW"/>
</dbReference>
<dbReference type="RefSeq" id="WP_244355495.1">
    <property type="nucleotide sequence ID" value="NZ_JAJNNZ010000003.1"/>
</dbReference>
<keyword evidence="6" id="KW-0143">Chaperone</keyword>
<dbReference type="SUPFAM" id="SSF46565">
    <property type="entry name" value="Chaperone J-domain"/>
    <property type="match status" value="1"/>
</dbReference>
<keyword evidence="2" id="KW-0479">Metal-binding</keyword>
<evidence type="ECO:0000256" key="4">
    <source>
        <dbReference type="ARBA" id="ARBA00022771"/>
    </source>
</evidence>
<evidence type="ECO:0000259" key="7">
    <source>
        <dbReference type="PROSITE" id="PS50076"/>
    </source>
</evidence>
<dbReference type="PANTHER" id="PTHR43096">
    <property type="entry name" value="DNAJ HOMOLOG 1, MITOCHONDRIAL-RELATED"/>
    <property type="match status" value="1"/>
</dbReference>
<organism evidence="8 9">
    <name type="scientific">Vibrio gelatinilyticus</name>
    <dbReference type="NCBI Taxonomy" id="2893468"/>
    <lineage>
        <taxon>Bacteria</taxon>
        <taxon>Pseudomonadati</taxon>
        <taxon>Pseudomonadota</taxon>
        <taxon>Gammaproteobacteria</taxon>
        <taxon>Vibrionales</taxon>
        <taxon>Vibrionaceae</taxon>
        <taxon>Vibrio</taxon>
    </lineage>
</organism>
<evidence type="ECO:0000313" key="8">
    <source>
        <dbReference type="EMBL" id="MCJ2376102.1"/>
    </source>
</evidence>
<dbReference type="EMBL" id="JAJNNZ010000003">
    <property type="protein sequence ID" value="MCJ2376102.1"/>
    <property type="molecule type" value="Genomic_DNA"/>
</dbReference>
<dbReference type="GO" id="GO:0042026">
    <property type="term" value="P:protein refolding"/>
    <property type="evidence" value="ECO:0007669"/>
    <property type="project" value="TreeGrafter"/>
</dbReference>
<dbReference type="PROSITE" id="PS00636">
    <property type="entry name" value="DNAJ_1"/>
    <property type="match status" value="1"/>
</dbReference>
<gene>
    <name evidence="8" type="ORF">LNL84_04570</name>
</gene>
<dbReference type="PROSITE" id="PS50076">
    <property type="entry name" value="DNAJ_2"/>
    <property type="match status" value="1"/>
</dbReference>
<reference evidence="8" key="1">
    <citation type="submission" date="2021-11" db="EMBL/GenBank/DDBJ databases">
        <title>Vibrio ZSDE26 sp. nov. and Vibrio ZSDZ34 sp. nov., isolated from coastal seawater in Qingdao.</title>
        <authorList>
            <person name="Zhang P."/>
        </authorList>
    </citation>
    <scope>NUCLEOTIDE SEQUENCE</scope>
    <source>
        <strain evidence="8">ZSDZ34</strain>
    </source>
</reference>
<dbReference type="Gene3D" id="1.10.287.110">
    <property type="entry name" value="DnaJ domain"/>
    <property type="match status" value="1"/>
</dbReference>
<dbReference type="GO" id="GO:0051082">
    <property type="term" value="F:unfolded protein binding"/>
    <property type="evidence" value="ECO:0007669"/>
    <property type="project" value="InterPro"/>
</dbReference>
<accession>A0A9X1W8A6</accession>
<keyword evidence="3" id="KW-0677">Repeat</keyword>
<dbReference type="CDD" id="cd06257">
    <property type="entry name" value="DnaJ"/>
    <property type="match status" value="1"/>
</dbReference>
<dbReference type="InterPro" id="IPR018253">
    <property type="entry name" value="DnaJ_domain_CS"/>
</dbReference>
<dbReference type="GO" id="GO:0005737">
    <property type="term" value="C:cytoplasm"/>
    <property type="evidence" value="ECO:0007669"/>
    <property type="project" value="TreeGrafter"/>
</dbReference>
<protein>
    <submittedName>
        <fullName evidence="8">DnaJ domain-containing protein</fullName>
    </submittedName>
</protein>
<keyword evidence="5" id="KW-0862">Zinc</keyword>
<proteinExistence type="predicted"/>
<keyword evidence="9" id="KW-1185">Reference proteome</keyword>
<comment type="caution">
    <text evidence="8">The sequence shown here is derived from an EMBL/GenBank/DDBJ whole genome shotgun (WGS) entry which is preliminary data.</text>
</comment>
<dbReference type="FunFam" id="1.10.287.110:FF:000034">
    <property type="entry name" value="Chaperone protein DnaJ"/>
    <property type="match status" value="1"/>
</dbReference>
<evidence type="ECO:0000256" key="2">
    <source>
        <dbReference type="ARBA" id="ARBA00022723"/>
    </source>
</evidence>
<dbReference type="PRINTS" id="PR00625">
    <property type="entry name" value="JDOMAIN"/>
</dbReference>
<dbReference type="InterPro" id="IPR002939">
    <property type="entry name" value="DnaJ_C"/>
</dbReference>
<keyword evidence="1" id="KW-0235">DNA replication</keyword>
<evidence type="ECO:0000313" key="9">
    <source>
        <dbReference type="Proteomes" id="UP001139488"/>
    </source>
</evidence>
<dbReference type="Proteomes" id="UP001139488">
    <property type="component" value="Unassembled WGS sequence"/>
</dbReference>
<dbReference type="FunFam" id="2.60.260.20:FF:000005">
    <property type="entry name" value="Chaperone protein dnaJ 1, mitochondrial"/>
    <property type="match status" value="1"/>
</dbReference>
<dbReference type="Pfam" id="PF00226">
    <property type="entry name" value="DnaJ"/>
    <property type="match status" value="1"/>
</dbReference>
<dbReference type="InterPro" id="IPR008971">
    <property type="entry name" value="HSP40/DnaJ_pept-bd"/>
</dbReference>
<sequence>MSKRDYYNVLGVSKGASEREIKKAYKRLAMKYHPDKNPDNAAAEANFKEVKEAYEVLTDTEKRRQYDQFGHAAFEGSGGFGGQGRQHGFGGGGFEDIFGDAFRHRGQGFGGGFGGFDDMFSQGRGRQSRAQRGQDREFTLTVDFVDAIQGAEKVVELPINGEQKKINVKIPAGIKDGEKIRFSGKGSAGVHGGTAGDLLLIIATRSHSYLERDENNLICNTTIDMVTAALGGEVEINVFDSRFKLKIPAGTQHGRKFKVKGKGVTSRKGETGDLLVKIVVKTPTNLTPEQTELLEKLRATF</sequence>
<dbReference type="SUPFAM" id="SSF49493">
    <property type="entry name" value="HSP40/DnaJ peptide-binding domain"/>
    <property type="match status" value="2"/>
</dbReference>
<dbReference type="Gene3D" id="2.60.260.20">
    <property type="entry name" value="Urease metallochaperone UreE, N-terminal domain"/>
    <property type="match status" value="2"/>
</dbReference>
<evidence type="ECO:0000256" key="6">
    <source>
        <dbReference type="ARBA" id="ARBA00023186"/>
    </source>
</evidence>
<evidence type="ECO:0000256" key="3">
    <source>
        <dbReference type="ARBA" id="ARBA00022737"/>
    </source>
</evidence>
<feature type="domain" description="J" evidence="7">
    <location>
        <begin position="5"/>
        <end position="70"/>
    </location>
</feature>
<dbReference type="InterPro" id="IPR001623">
    <property type="entry name" value="DnaJ_domain"/>
</dbReference>
<dbReference type="CDD" id="cd10747">
    <property type="entry name" value="DnaJ_C"/>
    <property type="match status" value="1"/>
</dbReference>
<dbReference type="GO" id="GO:0006260">
    <property type="term" value="P:DNA replication"/>
    <property type="evidence" value="ECO:0007669"/>
    <property type="project" value="UniProtKB-KW"/>
</dbReference>
<dbReference type="SMART" id="SM00271">
    <property type="entry name" value="DnaJ"/>
    <property type="match status" value="1"/>
</dbReference>
<evidence type="ECO:0000256" key="1">
    <source>
        <dbReference type="ARBA" id="ARBA00022705"/>
    </source>
</evidence>
<dbReference type="AlphaFoldDB" id="A0A9X1W8A6"/>
<keyword evidence="4" id="KW-0863">Zinc-finger</keyword>
<evidence type="ECO:0000256" key="5">
    <source>
        <dbReference type="ARBA" id="ARBA00022833"/>
    </source>
</evidence>
<dbReference type="Pfam" id="PF01556">
    <property type="entry name" value="DnaJ_C"/>
    <property type="match status" value="1"/>
</dbReference>
<dbReference type="InterPro" id="IPR036869">
    <property type="entry name" value="J_dom_sf"/>
</dbReference>